<feature type="compositionally biased region" description="Basic residues" evidence="1">
    <location>
        <begin position="577"/>
        <end position="595"/>
    </location>
</feature>
<feature type="compositionally biased region" description="Low complexity" evidence="1">
    <location>
        <begin position="171"/>
        <end position="180"/>
    </location>
</feature>
<organism evidence="3 4">
    <name type="scientific">Lolium multiflorum</name>
    <name type="common">Italian ryegrass</name>
    <name type="synonym">Lolium perenne subsp. multiflorum</name>
    <dbReference type="NCBI Taxonomy" id="4521"/>
    <lineage>
        <taxon>Eukaryota</taxon>
        <taxon>Viridiplantae</taxon>
        <taxon>Streptophyta</taxon>
        <taxon>Embryophyta</taxon>
        <taxon>Tracheophyta</taxon>
        <taxon>Spermatophyta</taxon>
        <taxon>Magnoliopsida</taxon>
        <taxon>Liliopsida</taxon>
        <taxon>Poales</taxon>
        <taxon>Poaceae</taxon>
        <taxon>BOP clade</taxon>
        <taxon>Pooideae</taxon>
        <taxon>Poodae</taxon>
        <taxon>Poeae</taxon>
        <taxon>Poeae Chloroplast Group 2 (Poeae type)</taxon>
        <taxon>Loliodinae</taxon>
        <taxon>Loliinae</taxon>
        <taxon>Lolium</taxon>
    </lineage>
</organism>
<evidence type="ECO:0000313" key="3">
    <source>
        <dbReference type="EMBL" id="KAK1617562.1"/>
    </source>
</evidence>
<evidence type="ECO:0000259" key="2">
    <source>
        <dbReference type="Pfam" id="PF07727"/>
    </source>
</evidence>
<accession>A0AAD8RC57</accession>
<dbReference type="SUPFAM" id="SSF56672">
    <property type="entry name" value="DNA/RNA polymerases"/>
    <property type="match status" value="1"/>
</dbReference>
<feature type="compositionally biased region" description="Polar residues" evidence="1">
    <location>
        <begin position="608"/>
        <end position="621"/>
    </location>
</feature>
<comment type="caution">
    <text evidence="3">The sequence shown here is derived from an EMBL/GenBank/DDBJ whole genome shotgun (WGS) entry which is preliminary data.</text>
</comment>
<dbReference type="EMBL" id="JAUUTY010000006">
    <property type="protein sequence ID" value="KAK1617562.1"/>
    <property type="molecule type" value="Genomic_DNA"/>
</dbReference>
<feature type="region of interest" description="Disordered" evidence="1">
    <location>
        <begin position="576"/>
        <end position="621"/>
    </location>
</feature>
<keyword evidence="4" id="KW-1185">Reference proteome</keyword>
<feature type="compositionally biased region" description="Low complexity" evidence="1">
    <location>
        <begin position="136"/>
        <end position="155"/>
    </location>
</feature>
<sequence>MSSVSNGSNSFAYNPWTGSPRHLPTPGLHRHAAPYAPAYHVAPPPYAPQQPAWDPDFAALQQAPAPGSSAGDSNWFMDTGASSHMAAHPDRWSPLLLRPLMVPGVDPLPRQVRRLQALELGLGHCLVVLAAPLSSGSGAASPPSGSPSSHVSGDPTPTPAPTPASTPPSPSSLSSGAAPSSPGDALAGFIHLDAACVALEPQLGRRAVLLGDAVSGSAPPPRATATGPSRAPVRIHWLAAMQDEFDALQRNQTWTLVPRPPHANSITGKWVFKHKFHPDGTLDRHKARWVVRGFRQRAASTSPTPSPVVKPETIRTVLQLAVSRAWPVHQMDVSNAFLHGHLEEQVFCQQPTGFIDSAHPDHVCLLSRSLYGLKQAPRACSTDLLRQITERLRAEYALKDLGPLHYFLGIEVVRRTDGFFLHQRKYAHELLDRAGMLNCKPAATPVDTKSKLSATDGSLATDASFYRSIVGALQYLTLTRPELQYAVQQLTRSNNEAQQGEDDHLATAMDPWSRGELLTHHSEAIMAMKSPPEMNPLSGRCRRRSPESPEMGFAARVPEGFPYRGSRRGFATEALSRRKGNGGHTRARGGARRGLGRAALSWLPRGPTSLSLRSSGSFVQK</sequence>
<feature type="region of interest" description="Disordered" evidence="1">
    <location>
        <begin position="530"/>
        <end position="558"/>
    </location>
</feature>
<reference evidence="3" key="1">
    <citation type="submission" date="2023-07" db="EMBL/GenBank/DDBJ databases">
        <title>A chromosome-level genome assembly of Lolium multiflorum.</title>
        <authorList>
            <person name="Chen Y."/>
            <person name="Copetti D."/>
            <person name="Kolliker R."/>
            <person name="Studer B."/>
        </authorList>
    </citation>
    <scope>NUCLEOTIDE SEQUENCE</scope>
    <source>
        <strain evidence="3">02402/16</strain>
        <tissue evidence="3">Leaf</tissue>
    </source>
</reference>
<dbReference type="Pfam" id="PF07727">
    <property type="entry name" value="RVT_2"/>
    <property type="match status" value="2"/>
</dbReference>
<feature type="region of interest" description="Disordered" evidence="1">
    <location>
        <begin position="136"/>
        <end position="180"/>
    </location>
</feature>
<dbReference type="AlphaFoldDB" id="A0AAD8RC57"/>
<dbReference type="InterPro" id="IPR043502">
    <property type="entry name" value="DNA/RNA_pol_sf"/>
</dbReference>
<dbReference type="InterPro" id="IPR013103">
    <property type="entry name" value="RVT_2"/>
</dbReference>
<evidence type="ECO:0000256" key="1">
    <source>
        <dbReference type="SAM" id="MobiDB-lite"/>
    </source>
</evidence>
<feature type="compositionally biased region" description="Pro residues" evidence="1">
    <location>
        <begin position="156"/>
        <end position="170"/>
    </location>
</feature>
<proteinExistence type="predicted"/>
<name>A0AAD8RC57_LOLMU</name>
<dbReference type="Proteomes" id="UP001231189">
    <property type="component" value="Unassembled WGS sequence"/>
</dbReference>
<evidence type="ECO:0000313" key="4">
    <source>
        <dbReference type="Proteomes" id="UP001231189"/>
    </source>
</evidence>
<gene>
    <name evidence="3" type="ORF">QYE76_023079</name>
</gene>
<feature type="domain" description="Reverse transcriptase Ty1/copia-type" evidence="2">
    <location>
        <begin position="251"/>
        <end position="383"/>
    </location>
</feature>
<protein>
    <recommendedName>
        <fullName evidence="2">Reverse transcriptase Ty1/copia-type domain-containing protein</fullName>
    </recommendedName>
</protein>
<feature type="domain" description="Reverse transcriptase Ty1/copia-type" evidence="2">
    <location>
        <begin position="384"/>
        <end position="446"/>
    </location>
</feature>